<evidence type="ECO:0000259" key="2">
    <source>
        <dbReference type="Pfam" id="PF08327"/>
    </source>
</evidence>
<comment type="similarity">
    <text evidence="1">Belongs to the AHA1 family.</text>
</comment>
<dbReference type="RefSeq" id="WP_337337246.1">
    <property type="nucleotide sequence ID" value="NZ_JBBDGL010000001.1"/>
</dbReference>
<evidence type="ECO:0000313" key="4">
    <source>
        <dbReference type="Proteomes" id="UP001368654"/>
    </source>
</evidence>
<keyword evidence="4" id="KW-1185">Reference proteome</keyword>
<dbReference type="Pfam" id="PF08327">
    <property type="entry name" value="AHSA1"/>
    <property type="match status" value="2"/>
</dbReference>
<reference evidence="3 4" key="1">
    <citation type="submission" date="2024-02" db="EMBL/GenBank/DDBJ databases">
        <authorList>
            <person name="Saticioglu I.B."/>
        </authorList>
    </citation>
    <scope>NUCLEOTIDE SEQUENCE [LARGE SCALE GENOMIC DNA]</scope>
    <source>
        <strain evidence="3 4">Mu-86</strain>
    </source>
</reference>
<protein>
    <submittedName>
        <fullName evidence="3">SRPBCC family protein</fullName>
    </submittedName>
</protein>
<comment type="caution">
    <text evidence="3">The sequence shown here is derived from an EMBL/GenBank/DDBJ whole genome shotgun (WGS) entry which is preliminary data.</text>
</comment>
<name>A0ABU8LSE1_9MICO</name>
<dbReference type="InterPro" id="IPR023393">
    <property type="entry name" value="START-like_dom_sf"/>
</dbReference>
<sequence length="329" mass="36314">MPITSVHKDTEALTMVVIAEFTAPVERLWNAYTDPRQIERFWGPPTWPATFYRHDVYPGGRSHYTMTGPEGEHSSGFWEFLAVDPGRSFEVRDGFASEDGTENAEMPAVRMTFTFEPMDAGSRLITTTHFPSLEGLEQMIEMGMEEGMRMAMGQIDAVLADLSSFASERGADAQILDDIHVRVSRVIRGSVEQVWRAHHDASLMKRWLLGPDGWAMTVCDLAEQVGDGYRYEWAPIADGAAAGAEGFGFEGEVLESDAPHREVTTERMIGMDGPGTINEMTLTPVSGGTLLSLLITYPSSEVRDIVLATGMTDGMETSYARLESELISL</sequence>
<organism evidence="3 4">
    <name type="scientific">Microbacterium marmarense</name>
    <dbReference type="NCBI Taxonomy" id="3122051"/>
    <lineage>
        <taxon>Bacteria</taxon>
        <taxon>Bacillati</taxon>
        <taxon>Actinomycetota</taxon>
        <taxon>Actinomycetes</taxon>
        <taxon>Micrococcales</taxon>
        <taxon>Microbacteriaceae</taxon>
        <taxon>Microbacterium</taxon>
    </lineage>
</organism>
<gene>
    <name evidence="3" type="ORF">WDU96_04275</name>
</gene>
<dbReference type="SUPFAM" id="SSF55961">
    <property type="entry name" value="Bet v1-like"/>
    <property type="match status" value="2"/>
</dbReference>
<dbReference type="EMBL" id="JBBDGL010000001">
    <property type="protein sequence ID" value="MEJ1154818.1"/>
    <property type="molecule type" value="Genomic_DNA"/>
</dbReference>
<feature type="domain" description="Activator of Hsp90 ATPase homologue 1/2-like C-terminal" evidence="2">
    <location>
        <begin position="23"/>
        <end position="159"/>
    </location>
</feature>
<dbReference type="InterPro" id="IPR013538">
    <property type="entry name" value="ASHA1/2-like_C"/>
</dbReference>
<feature type="domain" description="Activator of Hsp90 ATPase homologue 1/2-like C-terminal" evidence="2">
    <location>
        <begin position="190"/>
        <end position="325"/>
    </location>
</feature>
<evidence type="ECO:0000256" key="1">
    <source>
        <dbReference type="ARBA" id="ARBA00006817"/>
    </source>
</evidence>
<proteinExistence type="inferred from homology"/>
<accession>A0ABU8LSE1</accession>
<dbReference type="Gene3D" id="3.30.530.20">
    <property type="match status" value="2"/>
</dbReference>
<dbReference type="Proteomes" id="UP001368654">
    <property type="component" value="Unassembled WGS sequence"/>
</dbReference>
<evidence type="ECO:0000313" key="3">
    <source>
        <dbReference type="EMBL" id="MEJ1154818.1"/>
    </source>
</evidence>
<dbReference type="CDD" id="cd07814">
    <property type="entry name" value="SRPBCC_CalC_Aha1-like"/>
    <property type="match status" value="1"/>
</dbReference>